<feature type="region of interest" description="Disordered" evidence="1">
    <location>
        <begin position="38"/>
        <end position="144"/>
    </location>
</feature>
<reference evidence="3" key="1">
    <citation type="submission" date="2016-03" db="EMBL/GenBank/DDBJ databases">
        <title>Mechanisms controlling the formation of the plant cell surface in tip-growing cells are functionally conserved among land plants.</title>
        <authorList>
            <person name="Honkanen S."/>
            <person name="Jones V.A."/>
            <person name="Morieri G."/>
            <person name="Champion C."/>
            <person name="Hetherington A.J."/>
            <person name="Kelly S."/>
            <person name="Saint-Marcoux D."/>
            <person name="Proust H."/>
            <person name="Prescott H."/>
            <person name="Dolan L."/>
        </authorList>
    </citation>
    <scope>NUCLEOTIDE SEQUENCE [LARGE SCALE GENOMIC DNA]</scope>
    <source>
        <tissue evidence="3">Whole gametophyte</tissue>
    </source>
</reference>
<dbReference type="InterPro" id="IPR045297">
    <property type="entry name" value="Complex1_LYR_LYRM4"/>
</dbReference>
<dbReference type="GO" id="GO:0016226">
    <property type="term" value="P:iron-sulfur cluster assembly"/>
    <property type="evidence" value="ECO:0007669"/>
    <property type="project" value="InterPro"/>
</dbReference>
<keyword evidence="4" id="KW-1185">Reference proteome</keyword>
<dbReference type="AlphaFoldDB" id="A0A176VNK4"/>
<sequence>MLHSFPICCGADDGCSSCMNHIATIHFSLDMLEGPVTRVPDGGRRSTVGTVRGPWRERSRATAEGEDRHGAESGQRALLSVSRPKATAATKALDRSRGPEKRRDSIAIANRSLARSLDRSKHRKPGRRTSREREREMSAAAAPSPAQARALLKAFMREARKFPNYNIREYVKRRAKEGFKECQSISDPAAAAAAFANGRAQLEVAKRQSVVYSLYAPRVKSIMDLKITETTL</sequence>
<evidence type="ECO:0000256" key="1">
    <source>
        <dbReference type="SAM" id="MobiDB-lite"/>
    </source>
</evidence>
<dbReference type="Pfam" id="PF05347">
    <property type="entry name" value="Complex1_LYR"/>
    <property type="match status" value="1"/>
</dbReference>
<dbReference type="InterPro" id="IPR008011">
    <property type="entry name" value="Complex1_LYR_dom"/>
</dbReference>
<protein>
    <recommendedName>
        <fullName evidence="2">Complex 1 LYR protein domain-containing protein</fullName>
    </recommendedName>
</protein>
<dbReference type="PANTHER" id="PTHR47158">
    <property type="entry name" value="OS08G0239000 PROTEIN"/>
    <property type="match status" value="1"/>
</dbReference>
<organism evidence="3 4">
    <name type="scientific">Marchantia polymorpha subsp. ruderalis</name>
    <dbReference type="NCBI Taxonomy" id="1480154"/>
    <lineage>
        <taxon>Eukaryota</taxon>
        <taxon>Viridiplantae</taxon>
        <taxon>Streptophyta</taxon>
        <taxon>Embryophyta</taxon>
        <taxon>Marchantiophyta</taxon>
        <taxon>Marchantiopsida</taxon>
        <taxon>Marchantiidae</taxon>
        <taxon>Marchantiales</taxon>
        <taxon>Marchantiaceae</taxon>
        <taxon>Marchantia</taxon>
    </lineage>
</organism>
<dbReference type="Proteomes" id="UP000077202">
    <property type="component" value="Unassembled WGS sequence"/>
</dbReference>
<dbReference type="CDD" id="cd20264">
    <property type="entry name" value="Complex1_LYR_LYRM4"/>
    <property type="match status" value="1"/>
</dbReference>
<feature type="compositionally biased region" description="Basic and acidic residues" evidence="1">
    <location>
        <begin position="92"/>
        <end position="105"/>
    </location>
</feature>
<name>A0A176VNK4_MARPO</name>
<feature type="compositionally biased region" description="Basic and acidic residues" evidence="1">
    <location>
        <begin position="54"/>
        <end position="71"/>
    </location>
</feature>
<feature type="domain" description="Complex 1 LYR protein" evidence="2">
    <location>
        <begin position="147"/>
        <end position="204"/>
    </location>
</feature>
<evidence type="ECO:0000313" key="3">
    <source>
        <dbReference type="EMBL" id="OAE22484.1"/>
    </source>
</evidence>
<comment type="caution">
    <text evidence="3">The sequence shown here is derived from an EMBL/GenBank/DDBJ whole genome shotgun (WGS) entry which is preliminary data.</text>
</comment>
<evidence type="ECO:0000313" key="4">
    <source>
        <dbReference type="Proteomes" id="UP000077202"/>
    </source>
</evidence>
<accession>A0A176VNK4</accession>
<proteinExistence type="predicted"/>
<gene>
    <name evidence="3" type="ORF">AXG93_4697s1210</name>
</gene>
<evidence type="ECO:0000259" key="2">
    <source>
        <dbReference type="Pfam" id="PF05347"/>
    </source>
</evidence>
<dbReference type="EMBL" id="LVLJ01003178">
    <property type="protein sequence ID" value="OAE22484.1"/>
    <property type="molecule type" value="Genomic_DNA"/>
</dbReference>
<dbReference type="PANTHER" id="PTHR47158:SF1">
    <property type="entry name" value="OS08G0239000 PROTEIN"/>
    <property type="match status" value="1"/>
</dbReference>